<dbReference type="PATRIC" id="fig|1618371.3.peg.966"/>
<dbReference type="GO" id="GO:0043531">
    <property type="term" value="F:ADP binding"/>
    <property type="evidence" value="ECO:0007669"/>
    <property type="project" value="TreeGrafter"/>
</dbReference>
<evidence type="ECO:0000256" key="7">
    <source>
        <dbReference type="ARBA" id="ARBA00023065"/>
    </source>
</evidence>
<evidence type="ECO:0000256" key="1">
    <source>
        <dbReference type="ARBA" id="ARBA00004370"/>
    </source>
</evidence>
<comment type="similarity">
    <text evidence="2 11">Belongs to the ATPase alpha/beta chains family.</text>
</comment>
<dbReference type="InterPro" id="IPR027417">
    <property type="entry name" value="P-loop_NTPase"/>
</dbReference>
<keyword evidence="10 11" id="KW-0066">ATP synthesis</keyword>
<evidence type="ECO:0000256" key="4">
    <source>
        <dbReference type="ARBA" id="ARBA00022741"/>
    </source>
</evidence>
<protein>
    <recommendedName>
        <fullName evidence="11">ATP synthase subunit alpha</fullName>
        <ecNumber evidence="11">7.1.2.2</ecNumber>
    </recommendedName>
    <alternativeName>
        <fullName evidence="11">ATP synthase F1 sector subunit alpha</fullName>
    </alternativeName>
    <alternativeName>
        <fullName evidence="11">F-ATPase subunit alpha</fullName>
    </alternativeName>
</protein>
<comment type="subcellular location">
    <subcellularLocation>
        <location evidence="11">Cell membrane</location>
        <topology evidence="11">Peripheral membrane protein</topology>
    </subcellularLocation>
    <subcellularLocation>
        <location evidence="1">Membrane</location>
    </subcellularLocation>
</comment>
<dbReference type="SUPFAM" id="SSF52540">
    <property type="entry name" value="P-loop containing nucleoside triphosphate hydrolases"/>
    <property type="match status" value="1"/>
</dbReference>
<evidence type="ECO:0000313" key="16">
    <source>
        <dbReference type="Proteomes" id="UP000033860"/>
    </source>
</evidence>
<evidence type="ECO:0000256" key="10">
    <source>
        <dbReference type="ARBA" id="ARBA00023310"/>
    </source>
</evidence>
<dbReference type="InterPro" id="IPR004100">
    <property type="entry name" value="ATPase_F1/V1/A1_a/bsu_N"/>
</dbReference>
<dbReference type="FunFam" id="1.20.150.20:FF:000001">
    <property type="entry name" value="ATP synthase subunit alpha"/>
    <property type="match status" value="1"/>
</dbReference>
<keyword evidence="6 11" id="KW-1278">Translocase</keyword>
<sequence>MDDISAAIKKRIESYTPEVSAKSVGRIVALGDGVVTLSGLADAVMSEIIKLPQNTFGLVLNLEKHSVGGVVLGDYRHLKEGDEVATTGRTLELPVGDALVGRVIGPLGRPLDGKPAPPLKEFNPLEKIAPGVVSREKVSSPVETGIKAIDSMIPIGRGQRELLIGDRGTGKSALAVTTTINQKGKNLIVVYVVIGQKAAFTAQLVDTFERFGAMDHTIIVSANASDPAPLQYLAPYAGMALAEHFAQKGGDVLVVFDDLTKHAWAYRELSLLLKRPSGREAYPGDVFYLHSRLLERACRLNRAHGGGSITALPIIETQAGDVSAYIPTNVISITDGQIYLETDLFNAGIRPAINAGLSVSRVGGDAQVKAMRQVAGKLRLDLAQYRELAAFAQFSSDLDPVTRAQLDRGARTTEILKQGWENPASLPDQVAIIWAVTNGYLDNTPVNLVSTWEKEYLKYIFATQPKLKSAIIKEKELSAATISQFQKYTTRFNDSHPELGKKEEEEVS</sequence>
<evidence type="ECO:0000256" key="8">
    <source>
        <dbReference type="ARBA" id="ARBA00023136"/>
    </source>
</evidence>
<dbReference type="EC" id="7.1.2.2" evidence="11"/>
<feature type="domain" description="ATPase F1/V1/A1 complex alpha/beta subunit N-terminal" evidence="14">
    <location>
        <begin position="24"/>
        <end position="88"/>
    </location>
</feature>
<evidence type="ECO:0000259" key="13">
    <source>
        <dbReference type="Pfam" id="PF00306"/>
    </source>
</evidence>
<name>A0A0G1U353_9BACT</name>
<dbReference type="InterPro" id="IPR000194">
    <property type="entry name" value="ATPase_F1/V1/A1_a/bsu_nucl-bd"/>
</dbReference>
<dbReference type="InterPro" id="IPR000793">
    <property type="entry name" value="ATP_synth_asu_C"/>
</dbReference>
<dbReference type="InterPro" id="IPR005294">
    <property type="entry name" value="ATP_synth_F1_asu"/>
</dbReference>
<dbReference type="InterPro" id="IPR038376">
    <property type="entry name" value="ATP_synth_asu_C_sf"/>
</dbReference>
<reference evidence="15 16" key="1">
    <citation type="journal article" date="2015" name="Nature">
        <title>rRNA introns, odd ribosomes, and small enigmatic genomes across a large radiation of phyla.</title>
        <authorList>
            <person name="Brown C.T."/>
            <person name="Hug L.A."/>
            <person name="Thomas B.C."/>
            <person name="Sharon I."/>
            <person name="Castelle C.J."/>
            <person name="Singh A."/>
            <person name="Wilkins M.J."/>
            <person name="Williams K.H."/>
            <person name="Banfield J.F."/>
        </authorList>
    </citation>
    <scope>NUCLEOTIDE SEQUENCE [LARGE SCALE GENOMIC DNA]</scope>
</reference>
<comment type="caution">
    <text evidence="15">The sequence shown here is derived from an EMBL/GenBank/DDBJ whole genome shotgun (WGS) entry which is preliminary data.</text>
</comment>
<gene>
    <name evidence="11" type="primary">atpA</name>
    <name evidence="15" type="ORF">UX85_C0007G0050</name>
</gene>
<evidence type="ECO:0000256" key="5">
    <source>
        <dbReference type="ARBA" id="ARBA00022840"/>
    </source>
</evidence>
<evidence type="ECO:0000259" key="14">
    <source>
        <dbReference type="Pfam" id="PF02874"/>
    </source>
</evidence>
<keyword evidence="11" id="KW-0375">Hydrogen ion transport</keyword>
<keyword evidence="3 11" id="KW-0813">Transport</keyword>
<dbReference type="HAMAP" id="MF_01346">
    <property type="entry name" value="ATP_synth_alpha_bact"/>
    <property type="match status" value="1"/>
</dbReference>
<dbReference type="EMBL" id="LCNT01000007">
    <property type="protein sequence ID" value="KKU60763.1"/>
    <property type="molecule type" value="Genomic_DNA"/>
</dbReference>
<keyword evidence="7 11" id="KW-0406">Ion transport</keyword>
<dbReference type="InterPro" id="IPR020003">
    <property type="entry name" value="ATPase_a/bsu_AS"/>
</dbReference>
<evidence type="ECO:0000256" key="11">
    <source>
        <dbReference type="HAMAP-Rule" id="MF_01346"/>
    </source>
</evidence>
<dbReference type="Pfam" id="PF00306">
    <property type="entry name" value="ATP-synt_ab_C"/>
    <property type="match status" value="1"/>
</dbReference>
<evidence type="ECO:0000256" key="2">
    <source>
        <dbReference type="ARBA" id="ARBA00008936"/>
    </source>
</evidence>
<dbReference type="SUPFAM" id="SSF47917">
    <property type="entry name" value="C-terminal domain of alpha and beta subunits of F1 ATP synthase"/>
    <property type="match status" value="1"/>
</dbReference>
<dbReference type="InterPro" id="IPR036121">
    <property type="entry name" value="ATPase_F1/V1/A1_a/bsu_N_sf"/>
</dbReference>
<dbReference type="CDD" id="cd01132">
    <property type="entry name" value="F1-ATPase_alpha_CD"/>
    <property type="match status" value="1"/>
</dbReference>
<evidence type="ECO:0000259" key="12">
    <source>
        <dbReference type="Pfam" id="PF00006"/>
    </source>
</evidence>
<dbReference type="CDD" id="cd18113">
    <property type="entry name" value="ATP-synt_F1_alpha_C"/>
    <property type="match status" value="1"/>
</dbReference>
<comment type="function">
    <text evidence="11">Produces ATP from ADP in the presence of a proton gradient across the membrane. The alpha chain is a regulatory subunit.</text>
</comment>
<dbReference type="GO" id="GO:0046933">
    <property type="term" value="F:proton-transporting ATP synthase activity, rotational mechanism"/>
    <property type="evidence" value="ECO:0007669"/>
    <property type="project" value="UniProtKB-UniRule"/>
</dbReference>
<dbReference type="NCBIfam" id="NF009884">
    <property type="entry name" value="PRK13343.1"/>
    <property type="match status" value="1"/>
</dbReference>
<dbReference type="AlphaFoldDB" id="A0A0G1U353"/>
<dbReference type="Gene3D" id="2.40.30.20">
    <property type="match status" value="1"/>
</dbReference>
<dbReference type="InterPro" id="IPR033732">
    <property type="entry name" value="ATP_synth_F1_a_nt-bd_dom"/>
</dbReference>
<dbReference type="GO" id="GO:0005886">
    <property type="term" value="C:plasma membrane"/>
    <property type="evidence" value="ECO:0007669"/>
    <property type="project" value="UniProtKB-SubCell"/>
</dbReference>
<keyword evidence="11" id="KW-1003">Cell membrane</keyword>
<dbReference type="NCBIfam" id="TIGR00962">
    <property type="entry name" value="atpA"/>
    <property type="match status" value="1"/>
</dbReference>
<evidence type="ECO:0000256" key="3">
    <source>
        <dbReference type="ARBA" id="ARBA00022448"/>
    </source>
</evidence>
<feature type="domain" description="ATP synthase alpha subunit C-terminal" evidence="13">
    <location>
        <begin position="367"/>
        <end position="491"/>
    </location>
</feature>
<dbReference type="SUPFAM" id="SSF50615">
    <property type="entry name" value="N-terminal domain of alpha and beta subunits of F1 ATP synthase"/>
    <property type="match status" value="1"/>
</dbReference>
<dbReference type="InterPro" id="IPR023366">
    <property type="entry name" value="ATP_synth_asu-like_sf"/>
</dbReference>
<dbReference type="Pfam" id="PF02874">
    <property type="entry name" value="ATP-synt_ab_N"/>
    <property type="match status" value="1"/>
</dbReference>
<feature type="site" description="Required for activity" evidence="11">
    <location>
        <position position="358"/>
    </location>
</feature>
<keyword evidence="9 11" id="KW-0139">CF(1)</keyword>
<evidence type="ECO:0000256" key="6">
    <source>
        <dbReference type="ARBA" id="ARBA00022967"/>
    </source>
</evidence>
<feature type="domain" description="ATPase F1/V1/A1 complex alpha/beta subunit nucleotide-binding" evidence="12">
    <location>
        <begin position="145"/>
        <end position="360"/>
    </location>
</feature>
<accession>A0A0G1U353</accession>
<dbReference type="Pfam" id="PF00006">
    <property type="entry name" value="ATP-synt_ab"/>
    <property type="match status" value="1"/>
</dbReference>
<keyword evidence="8 11" id="KW-0472">Membrane</keyword>
<dbReference type="PANTHER" id="PTHR48082:SF2">
    <property type="entry name" value="ATP SYNTHASE SUBUNIT ALPHA, MITOCHONDRIAL"/>
    <property type="match status" value="1"/>
</dbReference>
<dbReference type="GO" id="GO:0045259">
    <property type="term" value="C:proton-transporting ATP synthase complex"/>
    <property type="evidence" value="ECO:0007669"/>
    <property type="project" value="UniProtKB-KW"/>
</dbReference>
<proteinExistence type="inferred from homology"/>
<organism evidence="15 16">
    <name type="scientific">Candidatus Beckwithbacteria bacterium GW2011_GWB1_47_15</name>
    <dbReference type="NCBI Taxonomy" id="1618371"/>
    <lineage>
        <taxon>Bacteria</taxon>
        <taxon>Candidatus Beckwithiibacteriota</taxon>
    </lineage>
</organism>
<evidence type="ECO:0000313" key="15">
    <source>
        <dbReference type="EMBL" id="KKU60763.1"/>
    </source>
</evidence>
<dbReference type="Gene3D" id="1.20.150.20">
    <property type="entry name" value="ATP synthase alpha/beta chain, C-terminal domain"/>
    <property type="match status" value="1"/>
</dbReference>
<dbReference type="Proteomes" id="UP000033860">
    <property type="component" value="Unassembled WGS sequence"/>
</dbReference>
<dbReference type="PROSITE" id="PS00152">
    <property type="entry name" value="ATPASE_ALPHA_BETA"/>
    <property type="match status" value="1"/>
</dbReference>
<dbReference type="FunFam" id="3.40.50.300:FF:000002">
    <property type="entry name" value="ATP synthase subunit alpha"/>
    <property type="match status" value="1"/>
</dbReference>
<dbReference type="Gene3D" id="3.40.50.300">
    <property type="entry name" value="P-loop containing nucleotide triphosphate hydrolases"/>
    <property type="match status" value="1"/>
</dbReference>
<keyword evidence="5 11" id="KW-0067">ATP-binding</keyword>
<evidence type="ECO:0000256" key="9">
    <source>
        <dbReference type="ARBA" id="ARBA00023196"/>
    </source>
</evidence>
<feature type="binding site" evidence="11">
    <location>
        <begin position="165"/>
        <end position="172"/>
    </location>
    <ligand>
        <name>ATP</name>
        <dbReference type="ChEBI" id="CHEBI:30616"/>
    </ligand>
</feature>
<keyword evidence="4 11" id="KW-0547">Nucleotide-binding</keyword>
<dbReference type="GO" id="GO:0005524">
    <property type="term" value="F:ATP binding"/>
    <property type="evidence" value="ECO:0007669"/>
    <property type="project" value="UniProtKB-UniRule"/>
</dbReference>
<dbReference type="CDD" id="cd18116">
    <property type="entry name" value="ATP-synt_F1_alpha_N"/>
    <property type="match status" value="1"/>
</dbReference>
<dbReference type="PANTHER" id="PTHR48082">
    <property type="entry name" value="ATP SYNTHASE SUBUNIT ALPHA, MITOCHONDRIAL"/>
    <property type="match status" value="1"/>
</dbReference>
<comment type="catalytic activity">
    <reaction evidence="11">
        <text>ATP + H2O + 4 H(+)(in) = ADP + phosphate + 5 H(+)(out)</text>
        <dbReference type="Rhea" id="RHEA:57720"/>
        <dbReference type="ChEBI" id="CHEBI:15377"/>
        <dbReference type="ChEBI" id="CHEBI:15378"/>
        <dbReference type="ChEBI" id="CHEBI:30616"/>
        <dbReference type="ChEBI" id="CHEBI:43474"/>
        <dbReference type="ChEBI" id="CHEBI:456216"/>
        <dbReference type="EC" id="7.1.2.2"/>
    </reaction>
</comment>